<dbReference type="InterPro" id="IPR011006">
    <property type="entry name" value="CheY-like_superfamily"/>
</dbReference>
<dbReference type="SUPFAM" id="SSF52172">
    <property type="entry name" value="CheY-like"/>
    <property type="match status" value="1"/>
</dbReference>
<keyword evidence="1 2" id="KW-0597">Phosphoprotein</keyword>
<sequence>MTAVSSVITQIQMTGSPQLTVLAVDDDPDFVALTAQALEREDPNFKVQTVTNAIDAFEQFADNDIDCIVSDYEMPEMSGLALLEDIRMLDEHVPFILFTGRGSEEVASDAISAGVTDYLQKQSGTDQYTLLANRIRNSAAQHRAKHERQLTIDRMTDALLEVDDSWQVTTVDSRAEAIYDVDADEMLNRNLWEIFPEAIDTSFYDTYHKVMETREPLVLKDYCDVLELWFEVNVYPAPDGGISAYIQDATKRMPSPSHDYHRIRG</sequence>
<dbReference type="PANTHER" id="PTHR44591:SF3">
    <property type="entry name" value="RESPONSE REGULATORY DOMAIN-CONTAINING PROTEIN"/>
    <property type="match status" value="1"/>
</dbReference>
<organism evidence="4 5">
    <name type="scientific">Halorarum salinum</name>
    <dbReference type="NCBI Taxonomy" id="2743089"/>
    <lineage>
        <taxon>Archaea</taxon>
        <taxon>Methanobacteriati</taxon>
        <taxon>Methanobacteriota</taxon>
        <taxon>Stenosarchaea group</taxon>
        <taxon>Halobacteria</taxon>
        <taxon>Halobacteriales</taxon>
        <taxon>Haloferacaceae</taxon>
        <taxon>Halorarum</taxon>
    </lineage>
</organism>
<dbReference type="CDD" id="cd00156">
    <property type="entry name" value="REC"/>
    <property type="match status" value="1"/>
</dbReference>
<evidence type="ECO:0000313" key="4">
    <source>
        <dbReference type="EMBL" id="QLG63053.1"/>
    </source>
</evidence>
<reference evidence="4 5" key="1">
    <citation type="submission" date="2020-06" db="EMBL/GenBank/DDBJ databases">
        <title>NJ-3-1, isolated from saline soil.</title>
        <authorList>
            <person name="Cui H.L."/>
            <person name="Shi X."/>
        </authorList>
    </citation>
    <scope>NUCLEOTIDE SEQUENCE [LARGE SCALE GENOMIC DNA]</scope>
    <source>
        <strain evidence="4 5">NJ-3-1</strain>
    </source>
</reference>
<proteinExistence type="predicted"/>
<dbReference type="Proteomes" id="UP000509626">
    <property type="component" value="Chromosome"/>
</dbReference>
<gene>
    <name evidence="4" type="ORF">HUG12_15460</name>
</gene>
<dbReference type="EMBL" id="CP058579">
    <property type="protein sequence ID" value="QLG63053.1"/>
    <property type="molecule type" value="Genomic_DNA"/>
</dbReference>
<dbReference type="PROSITE" id="PS50110">
    <property type="entry name" value="RESPONSE_REGULATORY"/>
    <property type="match status" value="1"/>
</dbReference>
<dbReference type="Pfam" id="PF08448">
    <property type="entry name" value="PAS_4"/>
    <property type="match status" value="1"/>
</dbReference>
<dbReference type="InterPro" id="IPR013656">
    <property type="entry name" value="PAS_4"/>
</dbReference>
<dbReference type="AlphaFoldDB" id="A0A7D5LBU5"/>
<dbReference type="InterPro" id="IPR000014">
    <property type="entry name" value="PAS"/>
</dbReference>
<accession>A0A7D5LBU5</accession>
<evidence type="ECO:0000259" key="3">
    <source>
        <dbReference type="PROSITE" id="PS50110"/>
    </source>
</evidence>
<dbReference type="InterPro" id="IPR001789">
    <property type="entry name" value="Sig_transdc_resp-reg_receiver"/>
</dbReference>
<dbReference type="InterPro" id="IPR035965">
    <property type="entry name" value="PAS-like_dom_sf"/>
</dbReference>
<evidence type="ECO:0000256" key="2">
    <source>
        <dbReference type="PROSITE-ProRule" id="PRU00169"/>
    </source>
</evidence>
<dbReference type="SMART" id="SM00448">
    <property type="entry name" value="REC"/>
    <property type="match status" value="1"/>
</dbReference>
<dbReference type="InterPro" id="IPR050595">
    <property type="entry name" value="Bact_response_regulator"/>
</dbReference>
<dbReference type="Gene3D" id="3.30.450.20">
    <property type="entry name" value="PAS domain"/>
    <property type="match status" value="1"/>
</dbReference>
<feature type="domain" description="Response regulatory" evidence="3">
    <location>
        <begin position="20"/>
        <end position="136"/>
    </location>
</feature>
<dbReference type="CDD" id="cd00130">
    <property type="entry name" value="PAS"/>
    <property type="match status" value="1"/>
</dbReference>
<dbReference type="PANTHER" id="PTHR44591">
    <property type="entry name" value="STRESS RESPONSE REGULATOR PROTEIN 1"/>
    <property type="match status" value="1"/>
</dbReference>
<dbReference type="KEGG" id="halu:HUG12_15460"/>
<keyword evidence="5" id="KW-1185">Reference proteome</keyword>
<dbReference type="Gene3D" id="3.40.50.2300">
    <property type="match status" value="1"/>
</dbReference>
<dbReference type="GO" id="GO:0000160">
    <property type="term" value="P:phosphorelay signal transduction system"/>
    <property type="evidence" value="ECO:0007669"/>
    <property type="project" value="InterPro"/>
</dbReference>
<evidence type="ECO:0000313" key="5">
    <source>
        <dbReference type="Proteomes" id="UP000509626"/>
    </source>
</evidence>
<feature type="modified residue" description="4-aspartylphosphate" evidence="2">
    <location>
        <position position="71"/>
    </location>
</feature>
<evidence type="ECO:0000256" key="1">
    <source>
        <dbReference type="ARBA" id="ARBA00022553"/>
    </source>
</evidence>
<dbReference type="Pfam" id="PF00072">
    <property type="entry name" value="Response_reg"/>
    <property type="match status" value="1"/>
</dbReference>
<name>A0A7D5LBU5_9EURY</name>
<dbReference type="SUPFAM" id="SSF55785">
    <property type="entry name" value="PYP-like sensor domain (PAS domain)"/>
    <property type="match status" value="1"/>
</dbReference>
<protein>
    <submittedName>
        <fullName evidence="4">Response regulator</fullName>
    </submittedName>
</protein>